<evidence type="ECO:0000313" key="2">
    <source>
        <dbReference type="EMBL" id="KAA6323423.1"/>
    </source>
</evidence>
<proteinExistence type="predicted"/>
<name>A0A5J4QSA0_9EUKA</name>
<dbReference type="Proteomes" id="UP000324800">
    <property type="component" value="Unassembled WGS sequence"/>
</dbReference>
<dbReference type="AlphaFoldDB" id="A0A5J4QSA0"/>
<feature type="non-terminal residue" evidence="2">
    <location>
        <position position="1"/>
    </location>
</feature>
<comment type="caution">
    <text evidence="2">The sequence shown here is derived from an EMBL/GenBank/DDBJ whole genome shotgun (WGS) entry which is preliminary data.</text>
</comment>
<feature type="region of interest" description="Disordered" evidence="1">
    <location>
        <begin position="89"/>
        <end position="131"/>
    </location>
</feature>
<reference evidence="2 3" key="1">
    <citation type="submission" date="2019-03" db="EMBL/GenBank/DDBJ databases">
        <title>Single cell metagenomics reveals metabolic interactions within the superorganism composed of flagellate Streblomastix strix and complex community of Bacteroidetes bacteria on its surface.</title>
        <authorList>
            <person name="Treitli S.C."/>
            <person name="Kolisko M."/>
            <person name="Husnik F."/>
            <person name="Keeling P."/>
            <person name="Hampl V."/>
        </authorList>
    </citation>
    <scope>NUCLEOTIDE SEQUENCE [LARGE SCALE GENOMIC DNA]</scope>
    <source>
        <strain evidence="2">ST1C</strain>
    </source>
</reference>
<evidence type="ECO:0000313" key="3">
    <source>
        <dbReference type="Proteomes" id="UP000324800"/>
    </source>
</evidence>
<dbReference type="EMBL" id="SNRW01044651">
    <property type="protein sequence ID" value="KAA6323423.1"/>
    <property type="molecule type" value="Genomic_DNA"/>
</dbReference>
<feature type="compositionally biased region" description="Low complexity" evidence="1">
    <location>
        <begin position="93"/>
        <end position="105"/>
    </location>
</feature>
<gene>
    <name evidence="2" type="ORF">EZS28_054318</name>
</gene>
<organism evidence="2 3">
    <name type="scientific">Streblomastix strix</name>
    <dbReference type="NCBI Taxonomy" id="222440"/>
    <lineage>
        <taxon>Eukaryota</taxon>
        <taxon>Metamonada</taxon>
        <taxon>Preaxostyla</taxon>
        <taxon>Oxymonadida</taxon>
        <taxon>Streblomastigidae</taxon>
        <taxon>Streblomastix</taxon>
    </lineage>
</organism>
<accession>A0A5J4QSA0</accession>
<protein>
    <submittedName>
        <fullName evidence="2">Uncharacterized protein</fullName>
    </submittedName>
</protein>
<sequence>LGIDSTKDLNEEEIINQEKERKKITNYLEDITLRIEEIHRTSELEKMMKEVIAREKLKGNKQGDVDTNKGSQVSLFTWLAANSIEIPTQLKTSSSSSSSSSSSESQFATPLASIAQQKPNILVPRKKTQPK</sequence>
<evidence type="ECO:0000256" key="1">
    <source>
        <dbReference type="SAM" id="MobiDB-lite"/>
    </source>
</evidence>